<name>A0A8H3G678_9LECA</name>
<reference evidence="9" key="1">
    <citation type="submission" date="2021-03" db="EMBL/GenBank/DDBJ databases">
        <authorList>
            <person name="Tagirdzhanova G."/>
        </authorList>
    </citation>
    <scope>NUCLEOTIDE SEQUENCE</scope>
</reference>
<dbReference type="OrthoDB" id="79452at2759"/>
<dbReference type="GO" id="GO:0046872">
    <property type="term" value="F:metal ion binding"/>
    <property type="evidence" value="ECO:0007669"/>
    <property type="project" value="UniProtKB-KW"/>
</dbReference>
<feature type="compositionally biased region" description="Basic and acidic residues" evidence="6">
    <location>
        <begin position="215"/>
        <end position="236"/>
    </location>
</feature>
<feature type="coiled-coil region" evidence="5">
    <location>
        <begin position="732"/>
        <end position="776"/>
    </location>
</feature>
<dbReference type="Pfam" id="PF00412">
    <property type="entry name" value="LIM"/>
    <property type="match status" value="1"/>
</dbReference>
<dbReference type="EMBL" id="CAJPDS010000070">
    <property type="protein sequence ID" value="CAF9933756.1"/>
    <property type="molecule type" value="Genomic_DNA"/>
</dbReference>
<dbReference type="Gene3D" id="2.10.110.10">
    <property type="entry name" value="Cysteine Rich Protein"/>
    <property type="match status" value="2"/>
</dbReference>
<feature type="domain" description="Rho-GAP" evidence="8">
    <location>
        <begin position="1074"/>
        <end position="1278"/>
    </location>
</feature>
<evidence type="ECO:0000256" key="1">
    <source>
        <dbReference type="ARBA" id="ARBA00022468"/>
    </source>
</evidence>
<dbReference type="SMART" id="SM00132">
    <property type="entry name" value="LIM"/>
    <property type="match status" value="2"/>
</dbReference>
<feature type="compositionally biased region" description="Polar residues" evidence="6">
    <location>
        <begin position="238"/>
        <end position="261"/>
    </location>
</feature>
<feature type="region of interest" description="Disordered" evidence="6">
    <location>
        <begin position="133"/>
        <end position="674"/>
    </location>
</feature>
<feature type="compositionally biased region" description="Polar residues" evidence="6">
    <location>
        <begin position="484"/>
        <end position="500"/>
    </location>
</feature>
<feature type="compositionally biased region" description="Low complexity" evidence="6">
    <location>
        <begin position="431"/>
        <end position="441"/>
    </location>
</feature>
<dbReference type="SUPFAM" id="SSF48350">
    <property type="entry name" value="GTPase activation domain, GAP"/>
    <property type="match status" value="1"/>
</dbReference>
<dbReference type="Pfam" id="PF00620">
    <property type="entry name" value="RhoGAP"/>
    <property type="match status" value="1"/>
</dbReference>
<evidence type="ECO:0000256" key="4">
    <source>
        <dbReference type="PROSITE-ProRule" id="PRU00125"/>
    </source>
</evidence>
<feature type="compositionally biased region" description="Polar residues" evidence="6">
    <location>
        <begin position="449"/>
        <end position="460"/>
    </location>
</feature>
<dbReference type="CDD" id="cd09394">
    <property type="entry name" value="LIM1_Rga"/>
    <property type="match status" value="1"/>
</dbReference>
<dbReference type="GO" id="GO:0007165">
    <property type="term" value="P:signal transduction"/>
    <property type="evidence" value="ECO:0007669"/>
    <property type="project" value="InterPro"/>
</dbReference>
<dbReference type="FunFam" id="2.10.110.10:FF:000044">
    <property type="entry name" value="Rho GTPase activator Rga"/>
    <property type="match status" value="1"/>
</dbReference>
<feature type="domain" description="LIM zinc-binding" evidence="7">
    <location>
        <begin position="16"/>
        <end position="78"/>
    </location>
</feature>
<feature type="compositionally biased region" description="Basic and acidic residues" evidence="6">
    <location>
        <begin position="353"/>
        <end position="365"/>
    </location>
</feature>
<dbReference type="InterPro" id="IPR050729">
    <property type="entry name" value="Rho-GAP"/>
</dbReference>
<feature type="compositionally biased region" description="Low complexity" evidence="6">
    <location>
        <begin position="148"/>
        <end position="160"/>
    </location>
</feature>
<keyword evidence="3 4" id="KW-0862">Zinc</keyword>
<keyword evidence="2 4" id="KW-0479">Metal-binding</keyword>
<dbReference type="PANTHER" id="PTHR23176:SF128">
    <property type="entry name" value="RHO GTPASE-ACTIVATING PROTEIN RGD1"/>
    <property type="match status" value="1"/>
</dbReference>
<organism evidence="9 10">
    <name type="scientific">Heterodermia speciosa</name>
    <dbReference type="NCBI Taxonomy" id="116794"/>
    <lineage>
        <taxon>Eukaryota</taxon>
        <taxon>Fungi</taxon>
        <taxon>Dikarya</taxon>
        <taxon>Ascomycota</taxon>
        <taxon>Pezizomycotina</taxon>
        <taxon>Lecanoromycetes</taxon>
        <taxon>OSLEUM clade</taxon>
        <taxon>Lecanoromycetidae</taxon>
        <taxon>Caliciales</taxon>
        <taxon>Physciaceae</taxon>
        <taxon>Heterodermia</taxon>
    </lineage>
</organism>
<feature type="compositionally biased region" description="Polar residues" evidence="6">
    <location>
        <begin position="372"/>
        <end position="396"/>
    </location>
</feature>
<evidence type="ECO:0000256" key="6">
    <source>
        <dbReference type="SAM" id="MobiDB-lite"/>
    </source>
</evidence>
<dbReference type="InterPro" id="IPR000198">
    <property type="entry name" value="RhoGAP_dom"/>
</dbReference>
<dbReference type="CDD" id="cd09395">
    <property type="entry name" value="LIM2_Rga"/>
    <property type="match status" value="1"/>
</dbReference>
<dbReference type="SMART" id="SM00324">
    <property type="entry name" value="RhoGAP"/>
    <property type="match status" value="1"/>
</dbReference>
<evidence type="ECO:0000313" key="9">
    <source>
        <dbReference type="EMBL" id="CAF9933756.1"/>
    </source>
</evidence>
<comment type="caution">
    <text evidence="9">The sequence shown here is derived from an EMBL/GenBank/DDBJ whole genome shotgun (WGS) entry which is preliminary data.</text>
</comment>
<evidence type="ECO:0000313" key="10">
    <source>
        <dbReference type="Proteomes" id="UP000664521"/>
    </source>
</evidence>
<evidence type="ECO:0000259" key="8">
    <source>
        <dbReference type="PROSITE" id="PS50238"/>
    </source>
</evidence>
<dbReference type="GO" id="GO:0005096">
    <property type="term" value="F:GTPase activator activity"/>
    <property type="evidence" value="ECO:0007669"/>
    <property type="project" value="UniProtKB-KW"/>
</dbReference>
<feature type="compositionally biased region" description="Basic and acidic residues" evidence="6">
    <location>
        <begin position="691"/>
        <end position="705"/>
    </location>
</feature>
<dbReference type="Gene3D" id="1.10.555.10">
    <property type="entry name" value="Rho GTPase activation protein"/>
    <property type="match status" value="1"/>
</dbReference>
<dbReference type="PANTHER" id="PTHR23176">
    <property type="entry name" value="RHO/RAC/CDC GTPASE-ACTIVATING PROTEIN"/>
    <property type="match status" value="1"/>
</dbReference>
<feature type="compositionally biased region" description="Polar residues" evidence="6">
    <location>
        <begin position="189"/>
        <end position="204"/>
    </location>
</feature>
<protein>
    <submittedName>
        <fullName evidence="9">Rho-type gtpase-activating protein</fullName>
    </submittedName>
</protein>
<dbReference type="InterPro" id="IPR001781">
    <property type="entry name" value="Znf_LIM"/>
</dbReference>
<feature type="compositionally biased region" description="Polar residues" evidence="6">
    <location>
        <begin position="416"/>
        <end position="429"/>
    </location>
</feature>
<evidence type="ECO:0000256" key="5">
    <source>
        <dbReference type="SAM" id="Coils"/>
    </source>
</evidence>
<dbReference type="CDD" id="cd00159">
    <property type="entry name" value="RhoGAP"/>
    <property type="match status" value="1"/>
</dbReference>
<feature type="region of interest" description="Disordered" evidence="6">
    <location>
        <begin position="687"/>
        <end position="730"/>
    </location>
</feature>
<dbReference type="PROSITE" id="PS50023">
    <property type="entry name" value="LIM_DOMAIN_2"/>
    <property type="match status" value="1"/>
</dbReference>
<sequence>MALEQMEDLKLRDMSRFSKGCGEILEEGKAFELAGNRWHIDCFRCNTCGTLLDSDANLLLLGDGSLICNSCTYSCSACGNKIEDLAILTGDQAFCATCFKCRNCKKKIENLKYARTSQGIFCMECHESLMQRRRKKLTRGNGNRHKQYSQQQQLQSQNNSTMLLDKSLPSLPPNAVPQPFSPDIDSPLDSYSDTPTELPQSSRPLQKRPPNPRSESSRSARREMSPAARVDDRKENLTLPSTTYNRNSVISQRSDDSTNGENFFIALDPNPAPGPSSLSMKSNYDSHNETVKPLANENNGSSRDYFSTKGSKSTVRKVSQEQGAPYSSPPLESPRDSRPSSGPSSPHIAYQEIGRDVNHDGPDYVRKRRDNSISGAISQGKTSDIPNDSSRINSESRNGKFVLSEVPKNKRVGHSPRNSKSEAVSQGIDTSRASRSAPSSANVHVKEQQVVSSPTESPTSAKHDLDFDGSSQTTQDSRSHDNGSIDSSTSHSSPNTTQLKTLPRRGDSLLKSAGARVGGPPARKDDATAVSKVSTKIIGDEALQDKPSSAPATSTSEHPATTLMSNNNIRSNPRPVDSPSSLGHNEILLPPPRNRDRPKQPSVSDKEAFSTPRAPPHAPVGYQKTRNESVSTIKSEVSRNEDVPGSPKLPRYVGGEQPLDDDVARILSNESHLEHSSFLRRVSNSVRHNRSYSDRGTRHSKDHKWPKSPLGSSYPPEAGSSTSSSPDTRDEISWLKSELHREQQKRAEKERKLQELESALEAKSNIQEMNTELRTKRSTMVMLDTQKEIVVRELEILTEHIANTKKSSDPLDFGNMSNTVVRQFGESLQNLKDSFVPDIEDLAQQKLELKEDITQLIQDKDKSITEFEQLSSKNAQLAELNNQLVHQIQELYKANAGPTLDIVRPPPNGLGIYTHHQKDRSTTSIDGQKGHSLAESNFTGSTMTEPDSDQATYLNAPQVVNIKRAQPKKFNWKKGGQNVAKGVTKGLKGAFTSNDTKMSREGQYTEGVPYGSIPPNQEYSLSSVPKSQIHDPSRQGFGFFGTQRKPIPQQQWRNQPTNGNVPASSDGVPALFGTELELRADFERSVIPGIVQRCIEEVETRGMDVEGIYRKSGGNGQVLQIREGFERSNDYDISDPDLDINAVTSTLKQYFRKLPTPLITFSVYDLLLNSVSLPQDPNHPSNMNQNPPPQRPPAETIMLMRNAIMELPARHRDTLEFLIFHLARVVEREKDNLMTSLNVAVVFAPTVMRPESLKREMQESQEKNRAVQFLIENCQAVFLNEGGERLGRE</sequence>
<feature type="compositionally biased region" description="Basic and acidic residues" evidence="6">
    <location>
        <begin position="593"/>
        <end position="608"/>
    </location>
</feature>
<dbReference type="InterPro" id="IPR008936">
    <property type="entry name" value="Rho_GTPase_activation_prot"/>
</dbReference>
<feature type="coiled-coil region" evidence="5">
    <location>
        <begin position="839"/>
        <end position="890"/>
    </location>
</feature>
<feature type="compositionally biased region" description="Pro residues" evidence="6">
    <location>
        <begin position="170"/>
        <end position="180"/>
    </location>
</feature>
<keyword evidence="1" id="KW-0343">GTPase activation</keyword>
<feature type="compositionally biased region" description="Basic residues" evidence="6">
    <location>
        <begin position="133"/>
        <end position="147"/>
    </location>
</feature>
<keyword evidence="10" id="KW-1185">Reference proteome</keyword>
<dbReference type="GO" id="GO:0005938">
    <property type="term" value="C:cell cortex"/>
    <property type="evidence" value="ECO:0007669"/>
    <property type="project" value="UniProtKB-ARBA"/>
</dbReference>
<dbReference type="Proteomes" id="UP000664521">
    <property type="component" value="Unassembled WGS sequence"/>
</dbReference>
<dbReference type="PROSITE" id="PS50238">
    <property type="entry name" value="RHOGAP"/>
    <property type="match status" value="1"/>
</dbReference>
<proteinExistence type="predicted"/>
<keyword evidence="5" id="KW-0175">Coiled coil</keyword>
<dbReference type="FunFam" id="1.10.555.10:FF:000043">
    <property type="entry name" value="Rho GTPase activator Rga"/>
    <property type="match status" value="1"/>
</dbReference>
<evidence type="ECO:0000256" key="3">
    <source>
        <dbReference type="ARBA" id="ARBA00022833"/>
    </source>
</evidence>
<evidence type="ECO:0000259" key="7">
    <source>
        <dbReference type="PROSITE" id="PS50023"/>
    </source>
</evidence>
<evidence type="ECO:0000256" key="2">
    <source>
        <dbReference type="ARBA" id="ARBA00022723"/>
    </source>
</evidence>
<accession>A0A8H3G678</accession>
<keyword evidence="4" id="KW-0440">LIM domain</keyword>
<feature type="compositionally biased region" description="Polar residues" evidence="6">
    <location>
        <begin position="546"/>
        <end position="571"/>
    </location>
</feature>
<feature type="compositionally biased region" description="Polar residues" evidence="6">
    <location>
        <begin position="296"/>
        <end position="322"/>
    </location>
</feature>
<gene>
    <name evidence="9" type="primary">RGA2</name>
    <name evidence="9" type="ORF">HETSPECPRED_008987</name>
</gene>